<proteinExistence type="predicted"/>
<reference evidence="1" key="1">
    <citation type="journal article" date="2023" name="Mol. Phylogenet. Evol.">
        <title>Genome-scale phylogeny and comparative genomics of the fungal order Sordariales.</title>
        <authorList>
            <person name="Hensen N."/>
            <person name="Bonometti L."/>
            <person name="Westerberg I."/>
            <person name="Brannstrom I.O."/>
            <person name="Guillou S."/>
            <person name="Cros-Aarteil S."/>
            <person name="Calhoun S."/>
            <person name="Haridas S."/>
            <person name="Kuo A."/>
            <person name="Mondo S."/>
            <person name="Pangilinan J."/>
            <person name="Riley R."/>
            <person name="LaButti K."/>
            <person name="Andreopoulos B."/>
            <person name="Lipzen A."/>
            <person name="Chen C."/>
            <person name="Yan M."/>
            <person name="Daum C."/>
            <person name="Ng V."/>
            <person name="Clum A."/>
            <person name="Steindorff A."/>
            <person name="Ohm R.A."/>
            <person name="Martin F."/>
            <person name="Silar P."/>
            <person name="Natvig D.O."/>
            <person name="Lalanne C."/>
            <person name="Gautier V."/>
            <person name="Ament-Velasquez S.L."/>
            <person name="Kruys A."/>
            <person name="Hutchinson M.I."/>
            <person name="Powell A.J."/>
            <person name="Barry K."/>
            <person name="Miller A.N."/>
            <person name="Grigoriev I.V."/>
            <person name="Debuchy R."/>
            <person name="Gladieux P."/>
            <person name="Hiltunen Thoren M."/>
            <person name="Johannesson H."/>
        </authorList>
    </citation>
    <scope>NUCLEOTIDE SEQUENCE</scope>
    <source>
        <strain evidence="1">CBS 958.72</strain>
    </source>
</reference>
<keyword evidence="2" id="KW-1185">Reference proteome</keyword>
<gene>
    <name evidence="1" type="ORF">B0T24DRAFT_587317</name>
</gene>
<organism evidence="1 2">
    <name type="scientific">Lasiosphaeria ovina</name>
    <dbReference type="NCBI Taxonomy" id="92902"/>
    <lineage>
        <taxon>Eukaryota</taxon>
        <taxon>Fungi</taxon>
        <taxon>Dikarya</taxon>
        <taxon>Ascomycota</taxon>
        <taxon>Pezizomycotina</taxon>
        <taxon>Sordariomycetes</taxon>
        <taxon>Sordariomycetidae</taxon>
        <taxon>Sordariales</taxon>
        <taxon>Lasiosphaeriaceae</taxon>
        <taxon>Lasiosphaeria</taxon>
    </lineage>
</organism>
<evidence type="ECO:0000313" key="2">
    <source>
        <dbReference type="Proteomes" id="UP001287356"/>
    </source>
</evidence>
<dbReference type="AlphaFoldDB" id="A0AAE0TWW6"/>
<evidence type="ECO:0000313" key="1">
    <source>
        <dbReference type="EMBL" id="KAK3382569.1"/>
    </source>
</evidence>
<evidence type="ECO:0008006" key="3">
    <source>
        <dbReference type="Google" id="ProtNLM"/>
    </source>
</evidence>
<reference evidence="1" key="2">
    <citation type="submission" date="2023-06" db="EMBL/GenBank/DDBJ databases">
        <authorList>
            <consortium name="Lawrence Berkeley National Laboratory"/>
            <person name="Haridas S."/>
            <person name="Hensen N."/>
            <person name="Bonometti L."/>
            <person name="Westerberg I."/>
            <person name="Brannstrom I.O."/>
            <person name="Guillou S."/>
            <person name="Cros-Aarteil S."/>
            <person name="Calhoun S."/>
            <person name="Kuo A."/>
            <person name="Mondo S."/>
            <person name="Pangilinan J."/>
            <person name="Riley R."/>
            <person name="Labutti K."/>
            <person name="Andreopoulos B."/>
            <person name="Lipzen A."/>
            <person name="Chen C."/>
            <person name="Yanf M."/>
            <person name="Daum C."/>
            <person name="Ng V."/>
            <person name="Clum A."/>
            <person name="Steindorff A."/>
            <person name="Ohm R."/>
            <person name="Martin F."/>
            <person name="Silar P."/>
            <person name="Natvig D."/>
            <person name="Lalanne C."/>
            <person name="Gautier V."/>
            <person name="Ament-Velasquez S.L."/>
            <person name="Kruys A."/>
            <person name="Hutchinson M.I."/>
            <person name="Powell A.J."/>
            <person name="Barry K."/>
            <person name="Miller A.N."/>
            <person name="Grigoriev I.V."/>
            <person name="Debuchy R."/>
            <person name="Gladieux P."/>
            <person name="Thoren M.H."/>
            <person name="Johannesson H."/>
        </authorList>
    </citation>
    <scope>NUCLEOTIDE SEQUENCE</scope>
    <source>
        <strain evidence="1">CBS 958.72</strain>
    </source>
</reference>
<protein>
    <recommendedName>
        <fullName evidence="3">BTB domain-containing protein</fullName>
    </recommendedName>
</protein>
<dbReference type="EMBL" id="JAULSN010000001">
    <property type="protein sequence ID" value="KAK3382569.1"/>
    <property type="molecule type" value="Genomic_DNA"/>
</dbReference>
<name>A0AAE0TWW6_9PEZI</name>
<comment type="caution">
    <text evidence="1">The sequence shown here is derived from an EMBL/GenBank/DDBJ whole genome shotgun (WGS) entry which is preliminary data.</text>
</comment>
<sequence>MASNGHATHGHAVTNIARAGDTVLVVGPDAERMIVSSAVLSGASRETKALVGAGFAGRLPGPINGLVAVRLPHDQPDVVQAVLYALHGRLVLVARAADYHKLDMKACSCGWYVLGAKDGLAGSGLAVSDISSSGLGRCVEAADKVCSDALQQHCYGAHQHPNVGDMVRERLKLLMEREDGSPCPWCVYQGEPHHMYPGESERFKEVTNSLREELGRVAGV</sequence>
<dbReference type="Proteomes" id="UP001287356">
    <property type="component" value="Unassembled WGS sequence"/>
</dbReference>
<accession>A0AAE0TWW6</accession>